<feature type="compositionally biased region" description="Gly residues" evidence="1">
    <location>
        <begin position="121"/>
        <end position="131"/>
    </location>
</feature>
<evidence type="ECO:0000256" key="2">
    <source>
        <dbReference type="SAM" id="Phobius"/>
    </source>
</evidence>
<feature type="transmembrane region" description="Helical" evidence="2">
    <location>
        <begin position="691"/>
        <end position="713"/>
    </location>
</feature>
<dbReference type="AlphaFoldDB" id="A0A976M661"/>
<feature type="region of interest" description="Disordered" evidence="1">
    <location>
        <begin position="387"/>
        <end position="558"/>
    </location>
</feature>
<feature type="compositionally biased region" description="Acidic residues" evidence="1">
    <location>
        <begin position="539"/>
        <end position="548"/>
    </location>
</feature>
<feature type="compositionally biased region" description="Basic and acidic residues" evidence="1">
    <location>
        <begin position="401"/>
        <end position="410"/>
    </location>
</feature>
<feature type="compositionally biased region" description="Acidic residues" evidence="1">
    <location>
        <begin position="243"/>
        <end position="268"/>
    </location>
</feature>
<keyword evidence="2" id="KW-0812">Transmembrane</keyword>
<keyword evidence="2" id="KW-1133">Transmembrane helix</keyword>
<evidence type="ECO:0000313" key="3">
    <source>
        <dbReference type="EMBL" id="UKJ89259.2"/>
    </source>
</evidence>
<feature type="compositionally biased region" description="Basic and acidic residues" evidence="1">
    <location>
        <begin position="214"/>
        <end position="225"/>
    </location>
</feature>
<name>A0A976M661_THEOR</name>
<gene>
    <name evidence="3" type="ORF">MACJ_002507</name>
</gene>
<feature type="region of interest" description="Disordered" evidence="1">
    <location>
        <begin position="121"/>
        <end position="156"/>
    </location>
</feature>
<dbReference type="EMBL" id="CP056066">
    <property type="protein sequence ID" value="UKJ89259.2"/>
    <property type="molecule type" value="Genomic_DNA"/>
</dbReference>
<evidence type="ECO:0000313" key="4">
    <source>
        <dbReference type="Proteomes" id="UP000244803"/>
    </source>
</evidence>
<dbReference type="Proteomes" id="UP000244803">
    <property type="component" value="Chromosome 3"/>
</dbReference>
<feature type="compositionally biased region" description="Low complexity" evidence="1">
    <location>
        <begin position="639"/>
        <end position="653"/>
    </location>
</feature>
<feature type="compositionally biased region" description="Polar residues" evidence="1">
    <location>
        <begin position="608"/>
        <end position="618"/>
    </location>
</feature>
<proteinExistence type="predicted"/>
<feature type="compositionally biased region" description="Polar residues" evidence="1">
    <location>
        <begin position="486"/>
        <end position="499"/>
    </location>
</feature>
<feature type="compositionally biased region" description="Polar residues" evidence="1">
    <location>
        <begin position="329"/>
        <end position="347"/>
    </location>
</feature>
<keyword evidence="2" id="KW-0472">Membrane</keyword>
<sequence length="728" mass="75212">MVKYELSKTRTNTGSGSGSGDRGMFEYGDTYSGSVNVNWDTRHRAYTKYTHKHEKGTGTGTGGMHILEFNEKPIKIGRYSPSKKLEGVDVYFLKRSKCGSGTSGGDDDKYPFLVVFNDPGRGGGTKGGSSGTGSDKKIYFGDPLESPDLARPDGSVDASNYFSNWKRLRVKGDQGIEERLQQKLDRINELYCELDLISKPTGGTWVYKFMEARSPDKEKRVEKEAQAVAKGGTGGPGLPSETEVNEDEAEEAAAGGDDDSSSEEEEEETKEKAGPPKGARGEAGLAGDKSEAGPIGDKGVAGPIGIAGAAGHPSSTNVEGSVIAVNSFSGETSLSGPNTSLVETSDQYPGHSSGVHSLGGAGRLLVETSEQSPVKRPVAQVSIEVDAGPPAFAHPPGSQADKGKPTKNPETDSGSPDANLGGDGSGFTTGPKDPSVQPGDLNRPGDGHETTIPPRNPVNSHNGKDEGLQSPEAGGEDVSVPKTDSGDSTTKNRSTSSRDSPGIPSPASPSRGLTGPNNNSGIPGITEPNDLEPPKEDKSEDEEGEAAEETPVPMALISGLRETNMPGLESLLIPVVELVSWFGKGVNSLVYGSGSTASTTSSSGSDSPTETDQAGHNNSRVEPESRSPSGESGGDSRGEGSPPAAPGSCPASGRRVRRDLVNTICNTGSGGGPPGTPGSDGETPSSPKPPVIIGSAVGVTVVLAAVSTGGYLWHSLGTRTVRDMIAYF</sequence>
<feature type="region of interest" description="Disordered" evidence="1">
    <location>
        <begin position="594"/>
        <end position="691"/>
    </location>
</feature>
<feature type="region of interest" description="Disordered" evidence="1">
    <location>
        <begin position="214"/>
        <end position="298"/>
    </location>
</feature>
<protein>
    <submittedName>
        <fullName evidence="3">Uncharacterized protein</fullName>
    </submittedName>
</protein>
<evidence type="ECO:0000256" key="1">
    <source>
        <dbReference type="SAM" id="MobiDB-lite"/>
    </source>
</evidence>
<reference evidence="3" key="1">
    <citation type="submission" date="2022-07" db="EMBL/GenBank/DDBJ databases">
        <title>Evaluation of T. orientalis genome assembly methods using nanopore sequencing and analysis of variation between genomes.</title>
        <authorList>
            <person name="Yam J."/>
            <person name="Micallef M.L."/>
            <person name="Liu M."/>
            <person name="Djordjevic S.P."/>
            <person name="Bogema D.R."/>
            <person name="Jenkins C."/>
        </authorList>
    </citation>
    <scope>NUCLEOTIDE SEQUENCE</scope>
    <source>
        <strain evidence="3">Fish Creek</strain>
    </source>
</reference>
<feature type="compositionally biased region" description="Low complexity" evidence="1">
    <location>
        <begin position="594"/>
        <end position="607"/>
    </location>
</feature>
<accession>A0A976M661</accession>
<organism evidence="3 4">
    <name type="scientific">Theileria orientalis</name>
    <dbReference type="NCBI Taxonomy" id="68886"/>
    <lineage>
        <taxon>Eukaryota</taxon>
        <taxon>Sar</taxon>
        <taxon>Alveolata</taxon>
        <taxon>Apicomplexa</taxon>
        <taxon>Aconoidasida</taxon>
        <taxon>Piroplasmida</taxon>
        <taxon>Theileriidae</taxon>
        <taxon>Theileria</taxon>
    </lineage>
</organism>
<feature type="region of interest" description="Disordered" evidence="1">
    <location>
        <begin position="1"/>
        <end position="21"/>
    </location>
</feature>
<feature type="region of interest" description="Disordered" evidence="1">
    <location>
        <begin position="329"/>
        <end position="360"/>
    </location>
</feature>